<dbReference type="AlphaFoldDB" id="A0AAD4K3I3"/>
<keyword evidence="10" id="KW-1185">Reference proteome</keyword>
<proteinExistence type="inferred from homology"/>
<organism evidence="9 10">
    <name type="scientific">Drosophila rubida</name>
    <dbReference type="NCBI Taxonomy" id="30044"/>
    <lineage>
        <taxon>Eukaryota</taxon>
        <taxon>Metazoa</taxon>
        <taxon>Ecdysozoa</taxon>
        <taxon>Arthropoda</taxon>
        <taxon>Hexapoda</taxon>
        <taxon>Insecta</taxon>
        <taxon>Pterygota</taxon>
        <taxon>Neoptera</taxon>
        <taxon>Endopterygota</taxon>
        <taxon>Diptera</taxon>
        <taxon>Brachycera</taxon>
        <taxon>Muscomorpha</taxon>
        <taxon>Ephydroidea</taxon>
        <taxon>Drosophilidae</taxon>
        <taxon>Drosophila</taxon>
    </lineage>
</organism>
<evidence type="ECO:0000259" key="8">
    <source>
        <dbReference type="Pfam" id="PF04572"/>
    </source>
</evidence>
<dbReference type="InterPro" id="IPR051981">
    <property type="entry name" value="Glycosyltransf_32"/>
</dbReference>
<keyword evidence="4" id="KW-0808">Transferase</keyword>
<keyword evidence="3" id="KW-0328">Glycosyltransferase</keyword>
<reference evidence="9" key="1">
    <citation type="journal article" date="2021" name="Mol. Ecol. Resour.">
        <title>Phylogenomic analyses of the genus Drosophila reveals genomic signals of climate adaptation.</title>
        <authorList>
            <person name="Li F."/>
            <person name="Rane R.V."/>
            <person name="Luria V."/>
            <person name="Xiong Z."/>
            <person name="Chen J."/>
            <person name="Li Z."/>
            <person name="Catullo R.A."/>
            <person name="Griffin P.C."/>
            <person name="Schiffer M."/>
            <person name="Pearce S."/>
            <person name="Lee S.F."/>
            <person name="McElroy K."/>
            <person name="Stocker A."/>
            <person name="Shirriffs J."/>
            <person name="Cockerell F."/>
            <person name="Coppin C."/>
            <person name="Sgro C.M."/>
            <person name="Karger A."/>
            <person name="Cain J.W."/>
            <person name="Weber J.A."/>
            <person name="Santpere G."/>
            <person name="Kirschner M.W."/>
            <person name="Hoffmann A.A."/>
            <person name="Oakeshott J.G."/>
            <person name="Zhang G."/>
        </authorList>
    </citation>
    <scope>NUCLEOTIDE SEQUENCE</scope>
    <source>
        <strain evidence="9">BGI-SZ-2011g</strain>
    </source>
</reference>
<dbReference type="GO" id="GO:0000139">
    <property type="term" value="C:Golgi membrane"/>
    <property type="evidence" value="ECO:0007669"/>
    <property type="project" value="UniProtKB-SubCell"/>
</dbReference>
<keyword evidence="5" id="KW-0333">Golgi apparatus</keyword>
<evidence type="ECO:0000313" key="10">
    <source>
        <dbReference type="Proteomes" id="UP001200034"/>
    </source>
</evidence>
<evidence type="ECO:0000256" key="4">
    <source>
        <dbReference type="ARBA" id="ARBA00022679"/>
    </source>
</evidence>
<dbReference type="GO" id="GO:0035248">
    <property type="term" value="F:alpha-1,4-N-acetylgalactosaminyltransferase activity"/>
    <property type="evidence" value="ECO:0007669"/>
    <property type="project" value="TreeGrafter"/>
</dbReference>
<accession>A0AAD4K3I3</accession>
<dbReference type="Pfam" id="PF04488">
    <property type="entry name" value="Gly_transf_sug"/>
    <property type="match status" value="1"/>
</dbReference>
<evidence type="ECO:0000256" key="1">
    <source>
        <dbReference type="ARBA" id="ARBA00004323"/>
    </source>
</evidence>
<dbReference type="Pfam" id="PF04572">
    <property type="entry name" value="Gb3_synth"/>
    <property type="match status" value="1"/>
</dbReference>
<keyword evidence="7" id="KW-1133">Transmembrane helix</keyword>
<name>A0AAD4K3I3_9MUSC</name>
<evidence type="ECO:0000313" key="9">
    <source>
        <dbReference type="EMBL" id="KAH8376849.1"/>
    </source>
</evidence>
<comment type="similarity">
    <text evidence="2">Belongs to the glycosyltransferase 32 family.</text>
</comment>
<protein>
    <recommendedName>
        <fullName evidence="8">Alpha 1,4-glycosyltransferase domain-containing protein</fullName>
    </recommendedName>
</protein>
<dbReference type="PANTHER" id="PTHR12042">
    <property type="entry name" value="LACTOSYLCERAMIDE 4-ALPHA-GALACTOSYLTRANSFERASE ALPHA- 1,4-GALACTOSYLTRANSFERASE"/>
    <property type="match status" value="1"/>
</dbReference>
<evidence type="ECO:0000256" key="3">
    <source>
        <dbReference type="ARBA" id="ARBA00022676"/>
    </source>
</evidence>
<evidence type="ECO:0000256" key="6">
    <source>
        <dbReference type="ARBA" id="ARBA00023136"/>
    </source>
</evidence>
<dbReference type="InterPro" id="IPR007577">
    <property type="entry name" value="GlycoTrfase_DXD_sugar-bd_CS"/>
</dbReference>
<sequence>MFNLKTIPTAAFANWGRRLFILFLICSFVLIIGISFISKPKIYHCFMDTDLTDHEDLSSSKDESSLLRDILFAKEKPIPGRTIFFVESKCNCSDSGYTILNFTAHQACAIESAALHHSSYEVFALVACPSIRQQIDPVLDALLSYKNVKVRYVNLWRFAAGTPIEDWLKKDDLFHTKYKLKFRIKIHSQFSSLRYLMVNISDLLRILALYRYGGIYMDTDVVVLRSFAAEPPNFMAAETKTSIANGVFGIEPNGVGDQLAKQLLIGFQKYYSGNIWAYNGPKLFSRVMFEICGTKDINLMQNDPDRCQGIKVFDIDAFYKIKWMERRGFFEPHLANATLQRLNDAYVTHLWNHIKTDWPIRVDSGAAYMQLAAKHCPKVLAATGKYFT</sequence>
<dbReference type="InterPro" id="IPR007652">
    <property type="entry name" value="A1-4-GlycosylTfrase_dom"/>
</dbReference>
<dbReference type="EMBL" id="JAJJHW010001127">
    <property type="protein sequence ID" value="KAH8376849.1"/>
    <property type="molecule type" value="Genomic_DNA"/>
</dbReference>
<keyword evidence="6 7" id="KW-0472">Membrane</keyword>
<evidence type="ECO:0000256" key="5">
    <source>
        <dbReference type="ARBA" id="ARBA00023034"/>
    </source>
</evidence>
<dbReference type="Gene3D" id="3.90.550.20">
    <property type="match status" value="1"/>
</dbReference>
<comment type="subcellular location">
    <subcellularLocation>
        <location evidence="1">Golgi apparatus membrane</location>
        <topology evidence="1">Single-pass type II membrane protein</topology>
    </subcellularLocation>
</comment>
<evidence type="ECO:0000256" key="7">
    <source>
        <dbReference type="SAM" id="Phobius"/>
    </source>
</evidence>
<dbReference type="GO" id="GO:0006688">
    <property type="term" value="P:glycosphingolipid biosynthetic process"/>
    <property type="evidence" value="ECO:0007669"/>
    <property type="project" value="TreeGrafter"/>
</dbReference>
<keyword evidence="7" id="KW-0812">Transmembrane</keyword>
<gene>
    <name evidence="9" type="ORF">KR093_001735</name>
</gene>
<dbReference type="Proteomes" id="UP001200034">
    <property type="component" value="Unassembled WGS sequence"/>
</dbReference>
<feature type="domain" description="Alpha 1,4-glycosyltransferase" evidence="8">
    <location>
        <begin position="254"/>
        <end position="382"/>
    </location>
</feature>
<dbReference type="SUPFAM" id="SSF53448">
    <property type="entry name" value="Nucleotide-diphospho-sugar transferases"/>
    <property type="match status" value="1"/>
</dbReference>
<dbReference type="InterPro" id="IPR029044">
    <property type="entry name" value="Nucleotide-diphossugar_trans"/>
</dbReference>
<feature type="transmembrane region" description="Helical" evidence="7">
    <location>
        <begin position="20"/>
        <end position="37"/>
    </location>
</feature>
<dbReference type="PANTHER" id="PTHR12042:SF21">
    <property type="entry name" value="ALPHA1,4-GALACTOSYLTRANSFERASE 1-RELATED"/>
    <property type="match status" value="1"/>
</dbReference>
<comment type="caution">
    <text evidence="9">The sequence shown here is derived from an EMBL/GenBank/DDBJ whole genome shotgun (WGS) entry which is preliminary data.</text>
</comment>
<evidence type="ECO:0000256" key="2">
    <source>
        <dbReference type="ARBA" id="ARBA00009003"/>
    </source>
</evidence>